<organism evidence="1">
    <name type="scientific">marine sediment metagenome</name>
    <dbReference type="NCBI Taxonomy" id="412755"/>
    <lineage>
        <taxon>unclassified sequences</taxon>
        <taxon>metagenomes</taxon>
        <taxon>ecological metagenomes</taxon>
    </lineage>
</organism>
<protein>
    <submittedName>
        <fullName evidence="1">Uncharacterized protein</fullName>
    </submittedName>
</protein>
<comment type="caution">
    <text evidence="1">The sequence shown here is derived from an EMBL/GenBank/DDBJ whole genome shotgun (WGS) entry which is preliminary data.</text>
</comment>
<dbReference type="EMBL" id="LAZR01047552">
    <property type="protein sequence ID" value="KKK93950.1"/>
    <property type="molecule type" value="Genomic_DNA"/>
</dbReference>
<name>A0A0F9A6Y7_9ZZZZ</name>
<sequence>MDKDIRHQLLLNRTEVFNTHPDKETMEFQTHIHMSWPAFYKAIVELPESDASILIFNEITAFMDDGILLDAAQMPLFNKLSDMEVTNGPNTIH</sequence>
<dbReference type="AlphaFoldDB" id="A0A0F9A6Y7"/>
<accession>A0A0F9A6Y7</accession>
<reference evidence="1" key="1">
    <citation type="journal article" date="2015" name="Nature">
        <title>Complex archaea that bridge the gap between prokaryotes and eukaryotes.</title>
        <authorList>
            <person name="Spang A."/>
            <person name="Saw J.H."/>
            <person name="Jorgensen S.L."/>
            <person name="Zaremba-Niedzwiedzka K."/>
            <person name="Martijn J."/>
            <person name="Lind A.E."/>
            <person name="van Eijk R."/>
            <person name="Schleper C."/>
            <person name="Guy L."/>
            <person name="Ettema T.J."/>
        </authorList>
    </citation>
    <scope>NUCLEOTIDE SEQUENCE</scope>
</reference>
<evidence type="ECO:0000313" key="1">
    <source>
        <dbReference type="EMBL" id="KKK93950.1"/>
    </source>
</evidence>
<proteinExistence type="predicted"/>
<gene>
    <name evidence="1" type="ORF">LCGC14_2687740</name>
</gene>